<evidence type="ECO:0008006" key="5">
    <source>
        <dbReference type="Google" id="ProtNLM"/>
    </source>
</evidence>
<feature type="compositionally biased region" description="Basic and acidic residues" evidence="1">
    <location>
        <begin position="23"/>
        <end position="36"/>
    </location>
</feature>
<dbReference type="RefSeq" id="WP_182961357.1">
    <property type="nucleotide sequence ID" value="NZ_WNXC01000010.1"/>
</dbReference>
<reference evidence="3 4" key="1">
    <citation type="submission" date="2019-11" db="EMBL/GenBank/DDBJ databases">
        <title>Description of Pedobacter sp. LMG 31462T.</title>
        <authorList>
            <person name="Carlier A."/>
            <person name="Qi S."/>
            <person name="Vandamme P."/>
        </authorList>
    </citation>
    <scope>NUCLEOTIDE SEQUENCE [LARGE SCALE GENOMIC DNA]</scope>
    <source>
        <strain evidence="3 4">LMG 31462</strain>
    </source>
</reference>
<feature type="region of interest" description="Disordered" evidence="1">
    <location>
        <begin position="106"/>
        <end position="128"/>
    </location>
</feature>
<accession>A0ABR6F1V7</accession>
<dbReference type="Proteomes" id="UP000636110">
    <property type="component" value="Unassembled WGS sequence"/>
</dbReference>
<proteinExistence type="predicted"/>
<evidence type="ECO:0000313" key="3">
    <source>
        <dbReference type="EMBL" id="MBB2151480.1"/>
    </source>
</evidence>
<protein>
    <recommendedName>
        <fullName evidence="5">DUF4890 domain-containing protein</fullName>
    </recommendedName>
</protein>
<keyword evidence="2" id="KW-0732">Signal</keyword>
<evidence type="ECO:0000256" key="1">
    <source>
        <dbReference type="SAM" id="MobiDB-lite"/>
    </source>
</evidence>
<feature type="region of interest" description="Disordered" evidence="1">
    <location>
        <begin position="23"/>
        <end position="47"/>
    </location>
</feature>
<organism evidence="3 4">
    <name type="scientific">Pedobacter gandavensis</name>
    <dbReference type="NCBI Taxonomy" id="2679963"/>
    <lineage>
        <taxon>Bacteria</taxon>
        <taxon>Pseudomonadati</taxon>
        <taxon>Bacteroidota</taxon>
        <taxon>Sphingobacteriia</taxon>
        <taxon>Sphingobacteriales</taxon>
        <taxon>Sphingobacteriaceae</taxon>
        <taxon>Pedobacter</taxon>
    </lineage>
</organism>
<feature type="chain" id="PRO_5046225231" description="DUF4890 domain-containing protein" evidence="2">
    <location>
        <begin position="21"/>
        <end position="128"/>
    </location>
</feature>
<feature type="compositionally biased region" description="Basic and acidic residues" evidence="1">
    <location>
        <begin position="106"/>
        <end position="119"/>
    </location>
</feature>
<evidence type="ECO:0000256" key="2">
    <source>
        <dbReference type="SAM" id="SignalP"/>
    </source>
</evidence>
<feature type="signal peptide" evidence="2">
    <location>
        <begin position="1"/>
        <end position="20"/>
    </location>
</feature>
<evidence type="ECO:0000313" key="4">
    <source>
        <dbReference type="Proteomes" id="UP000636110"/>
    </source>
</evidence>
<dbReference type="EMBL" id="WNXC01000010">
    <property type="protein sequence ID" value="MBB2151480.1"/>
    <property type="molecule type" value="Genomic_DNA"/>
</dbReference>
<gene>
    <name evidence="3" type="ORF">GM920_21450</name>
</gene>
<keyword evidence="4" id="KW-1185">Reference proteome</keyword>
<sequence length="128" mass="14430">MKKLLMICGLLFSVITFAHAQDGGRQKMTPEQRAQRSAEGLSKKLNLNEDQKTKATAIFLDQANAMDKLRATDNSDKEARRAEMMKLSEDTDAKIGAILTADQKKDYETYKAERKERMKGNRMGQGSK</sequence>
<comment type="caution">
    <text evidence="3">The sequence shown here is derived from an EMBL/GenBank/DDBJ whole genome shotgun (WGS) entry which is preliminary data.</text>
</comment>
<name>A0ABR6F1V7_9SPHI</name>